<reference evidence="3" key="1">
    <citation type="submission" date="2018-06" db="EMBL/GenBank/DDBJ databases">
        <title>Paenibacillus xerothermodurans sp. nov. an extremely dry heat resistant spore forming bacterium isolated from the soil of Cape Canaveral, Florida.</title>
        <authorList>
            <person name="Seuylemezian A."/>
            <person name="Kaur N."/>
            <person name="Patil P."/>
            <person name="Patil P."/>
            <person name="Mayilraj S."/>
            <person name="Vaishampayan P."/>
        </authorList>
    </citation>
    <scope>NUCLEOTIDE SEQUENCE [LARGE SCALE GENOMIC DNA]</scope>
    <source>
        <strain evidence="3">ATCC 27380</strain>
    </source>
</reference>
<feature type="chain" id="PRO_5015864530" evidence="2">
    <location>
        <begin position="18"/>
        <end position="335"/>
    </location>
</feature>
<protein>
    <submittedName>
        <fullName evidence="3">Uncharacterized protein</fullName>
    </submittedName>
</protein>
<name>A0A2W1NV96_PAEXE</name>
<feature type="signal peptide" evidence="2">
    <location>
        <begin position="1"/>
        <end position="17"/>
    </location>
</feature>
<dbReference type="PROSITE" id="PS51257">
    <property type="entry name" value="PROKAR_LIPOPROTEIN"/>
    <property type="match status" value="1"/>
</dbReference>
<evidence type="ECO:0000313" key="3">
    <source>
        <dbReference type="EMBL" id="PZE21686.1"/>
    </source>
</evidence>
<sequence length="335" mass="37448">MKKTFLLALICSLTALAGCNDDGQMNMQDMTNNMAHDESVQRAFSDGRIDVMNKDEQTKRSILQNTMDEQNMMMNDPQLSEQFVELNINTNRMMTSSPKGQEQLKQSTLTVLDGINQDFNELRSLTRIQAASRRQAVTDAELRNVILQQNVQEQALALNHAATSQNVKELSLKTTSAIMNDNVLRTSLLKQNVQAFGGITGTPALRSEMATAMLPLLKDPKIAAELEKMIQTAVAKEAQKMQAEMKAKMQQMQQQMQQMRQEVPQQTEQAAPQKRPPQQPQNQPPQQQEPEQQQSAQQQRPQKQQPAQRQGPADPQSNANHEASTAAAQQVAGED</sequence>
<dbReference type="RefSeq" id="WP_089198828.1">
    <property type="nucleotide sequence ID" value="NZ_NHRJ02000002.1"/>
</dbReference>
<feature type="compositionally biased region" description="Low complexity" evidence="1">
    <location>
        <begin position="248"/>
        <end position="273"/>
    </location>
</feature>
<comment type="caution">
    <text evidence="3">The sequence shown here is derived from an EMBL/GenBank/DDBJ whole genome shotgun (WGS) entry which is preliminary data.</text>
</comment>
<dbReference type="Proteomes" id="UP000214746">
    <property type="component" value="Unassembled WGS sequence"/>
</dbReference>
<keyword evidence="4" id="KW-1185">Reference proteome</keyword>
<feature type="region of interest" description="Disordered" evidence="1">
    <location>
        <begin position="245"/>
        <end position="335"/>
    </location>
</feature>
<evidence type="ECO:0000256" key="1">
    <source>
        <dbReference type="SAM" id="MobiDB-lite"/>
    </source>
</evidence>
<organism evidence="3 4">
    <name type="scientific">Paenibacillus xerothermodurans</name>
    <dbReference type="NCBI Taxonomy" id="1977292"/>
    <lineage>
        <taxon>Bacteria</taxon>
        <taxon>Bacillati</taxon>
        <taxon>Bacillota</taxon>
        <taxon>Bacilli</taxon>
        <taxon>Bacillales</taxon>
        <taxon>Paenibacillaceae</taxon>
        <taxon>Paenibacillus</taxon>
    </lineage>
</organism>
<evidence type="ECO:0000256" key="2">
    <source>
        <dbReference type="SAM" id="SignalP"/>
    </source>
</evidence>
<feature type="compositionally biased region" description="Pro residues" evidence="1">
    <location>
        <begin position="274"/>
        <end position="283"/>
    </location>
</feature>
<accession>A0A2W1NV96</accession>
<proteinExistence type="predicted"/>
<dbReference type="OrthoDB" id="2679146at2"/>
<feature type="compositionally biased region" description="Low complexity" evidence="1">
    <location>
        <begin position="284"/>
        <end position="313"/>
    </location>
</feature>
<gene>
    <name evidence="3" type="ORF">CBW46_004500</name>
</gene>
<dbReference type="EMBL" id="NHRJ02000002">
    <property type="protein sequence ID" value="PZE21686.1"/>
    <property type="molecule type" value="Genomic_DNA"/>
</dbReference>
<evidence type="ECO:0000313" key="4">
    <source>
        <dbReference type="Proteomes" id="UP000214746"/>
    </source>
</evidence>
<keyword evidence="2" id="KW-0732">Signal</keyword>
<feature type="compositionally biased region" description="Polar residues" evidence="1">
    <location>
        <begin position="315"/>
        <end position="328"/>
    </location>
</feature>
<dbReference type="AlphaFoldDB" id="A0A2W1NV96"/>